<feature type="coiled-coil region" evidence="1">
    <location>
        <begin position="249"/>
        <end position="283"/>
    </location>
</feature>
<reference evidence="5" key="1">
    <citation type="submission" date="2011-12" db="EMBL/GenBank/DDBJ databases">
        <authorList>
            <consortium name="The Broad Institute Genome Sequencing Platform"/>
            <person name="Russ C."/>
            <person name="Tyler B."/>
            <person name="Panabieres F."/>
            <person name="Shan W."/>
            <person name="Tripathy S."/>
            <person name="Grunwald N."/>
            <person name="Machado M."/>
            <person name="Young S.K."/>
            <person name="Zeng Q."/>
            <person name="Gargeya S."/>
            <person name="Fitzgerald M."/>
            <person name="Haas B."/>
            <person name="Abouelleil A."/>
            <person name="Alvarado L."/>
            <person name="Arachchi H.M."/>
            <person name="Berlin A."/>
            <person name="Chapman S.B."/>
            <person name="Gearin G."/>
            <person name="Goldberg J."/>
            <person name="Griggs A."/>
            <person name="Gujja S."/>
            <person name="Hansen M."/>
            <person name="Heiman D."/>
            <person name="Howarth C."/>
            <person name="Larimer J."/>
            <person name="Lui A."/>
            <person name="MacDonald P.J.P."/>
            <person name="McCowen C."/>
            <person name="Montmayeur A."/>
            <person name="Murphy C."/>
            <person name="Neiman D."/>
            <person name="Pearson M."/>
            <person name="Priest M."/>
            <person name="Roberts A."/>
            <person name="Saif S."/>
            <person name="Shea T."/>
            <person name="Sisk P."/>
            <person name="Stolte C."/>
            <person name="Sykes S."/>
            <person name="Wortman J."/>
            <person name="Nusbaum C."/>
            <person name="Birren B."/>
        </authorList>
    </citation>
    <scope>NUCLEOTIDE SEQUENCE [LARGE SCALE GENOMIC DNA]</scope>
    <source>
        <strain evidence="5">INRA-310</strain>
    </source>
</reference>
<evidence type="ECO:0000256" key="1">
    <source>
        <dbReference type="SAM" id="Coils"/>
    </source>
</evidence>
<dbReference type="VEuPathDB" id="FungiDB:PPTG_05126"/>
<protein>
    <recommendedName>
        <fullName evidence="3">No apical meristem-associated C-terminal domain-containing protein</fullName>
    </recommendedName>
</protein>
<dbReference type="EMBL" id="KI669567">
    <property type="protein sequence ID" value="ETN17289.1"/>
    <property type="molecule type" value="Genomic_DNA"/>
</dbReference>
<evidence type="ECO:0000256" key="2">
    <source>
        <dbReference type="SAM" id="MobiDB-lite"/>
    </source>
</evidence>
<organism evidence="4 5">
    <name type="scientific">Phytophthora nicotianae (strain INRA-310)</name>
    <name type="common">Phytophthora parasitica</name>
    <dbReference type="NCBI Taxonomy" id="761204"/>
    <lineage>
        <taxon>Eukaryota</taxon>
        <taxon>Sar</taxon>
        <taxon>Stramenopiles</taxon>
        <taxon>Oomycota</taxon>
        <taxon>Peronosporomycetes</taxon>
        <taxon>Peronosporales</taxon>
        <taxon>Peronosporaceae</taxon>
        <taxon>Phytophthora</taxon>
    </lineage>
</organism>
<dbReference type="Pfam" id="PF14303">
    <property type="entry name" value="NAM-associated"/>
    <property type="match status" value="1"/>
</dbReference>
<reference evidence="4 5" key="2">
    <citation type="submission" date="2013-11" db="EMBL/GenBank/DDBJ databases">
        <title>The Genome Sequence of Phytophthora parasitica INRA-310.</title>
        <authorList>
            <consortium name="The Broad Institute Genomics Platform"/>
            <person name="Russ C."/>
            <person name="Tyler B."/>
            <person name="Panabieres F."/>
            <person name="Shan W."/>
            <person name="Tripathy S."/>
            <person name="Grunwald N."/>
            <person name="Machado M."/>
            <person name="Johnson C.S."/>
            <person name="Arredondo F."/>
            <person name="Hong C."/>
            <person name="Coffey M."/>
            <person name="Young S.K."/>
            <person name="Zeng Q."/>
            <person name="Gargeya S."/>
            <person name="Fitzgerald M."/>
            <person name="Abouelleil A."/>
            <person name="Alvarado L."/>
            <person name="Chapman S.B."/>
            <person name="Gainer-Dewar J."/>
            <person name="Goldberg J."/>
            <person name="Griggs A."/>
            <person name="Gujja S."/>
            <person name="Hansen M."/>
            <person name="Howarth C."/>
            <person name="Imamovic A."/>
            <person name="Ireland A."/>
            <person name="Larimer J."/>
            <person name="McCowan C."/>
            <person name="Murphy C."/>
            <person name="Pearson M."/>
            <person name="Poon T.W."/>
            <person name="Priest M."/>
            <person name="Roberts A."/>
            <person name="Saif S."/>
            <person name="Shea T."/>
            <person name="Sykes S."/>
            <person name="Wortman J."/>
            <person name="Nusbaum C."/>
            <person name="Birren B."/>
        </authorList>
    </citation>
    <scope>NUCLEOTIDE SEQUENCE [LARGE SCALE GENOMIC DNA]</scope>
    <source>
        <strain evidence="4 5">INRA-310</strain>
    </source>
</reference>
<dbReference type="AlphaFoldDB" id="W2QXZ3"/>
<gene>
    <name evidence="4" type="ORF">PPTG_05126</name>
</gene>
<dbReference type="STRING" id="761204.W2QXZ3"/>
<dbReference type="PANTHER" id="PTHR45023:SF4">
    <property type="entry name" value="GLYCINE-RICH PROTEIN-RELATED"/>
    <property type="match status" value="1"/>
</dbReference>
<evidence type="ECO:0000313" key="5">
    <source>
        <dbReference type="Proteomes" id="UP000018817"/>
    </source>
</evidence>
<dbReference type="Proteomes" id="UP000018817">
    <property type="component" value="Unassembled WGS sequence"/>
</dbReference>
<dbReference type="RefSeq" id="XP_008896867.1">
    <property type="nucleotide sequence ID" value="XM_008898619.1"/>
</dbReference>
<feature type="compositionally biased region" description="Basic and acidic residues" evidence="2">
    <location>
        <begin position="168"/>
        <end position="179"/>
    </location>
</feature>
<name>W2QXZ3_PHYN3</name>
<feature type="domain" description="No apical meristem-associated C-terminal" evidence="3">
    <location>
        <begin position="144"/>
        <end position="310"/>
    </location>
</feature>
<dbReference type="PANTHER" id="PTHR45023">
    <property type="match status" value="1"/>
</dbReference>
<feature type="region of interest" description="Disordered" evidence="2">
    <location>
        <begin position="168"/>
        <end position="227"/>
    </location>
</feature>
<sequence>MPNATPWSHEQDIRLCRAYTNISEDGCVSTDQDATHFWDRIHQTYTQLGEESATTRKIGALQSRWAGLSRPDVALYASCVAVVRIEAHSGWTDKEYSDEAANRFTAKREQLNANALREHENAVKSGRAKSKRKPRLRAEAVRLHHCYDFLKGNARFMRDIPRPRKRTRLENEAVVHEQGAEDVNTSSDTAEFDSLTGDDDPALPADVFQPPTGSQSFARPASAGKKKAKQLHLEGQVDKAIMYSQRGLAAATTAQVEILKEQLQIAKGKVELVENQQRSLKEQAEMSMMCATTEGLSEFGKEYLLLKQKQVLEQMKKQTLTEE</sequence>
<evidence type="ECO:0000259" key="3">
    <source>
        <dbReference type="Pfam" id="PF14303"/>
    </source>
</evidence>
<dbReference type="GeneID" id="20175191"/>
<dbReference type="OrthoDB" id="129295at2759"/>
<keyword evidence="1" id="KW-0175">Coiled coil</keyword>
<dbReference type="InterPro" id="IPR029466">
    <property type="entry name" value="NAM-associated_C"/>
</dbReference>
<accession>W2QXZ3</accession>
<evidence type="ECO:0000313" key="4">
    <source>
        <dbReference type="EMBL" id="ETN17289.1"/>
    </source>
</evidence>
<proteinExistence type="predicted"/>